<dbReference type="GO" id="GO:0015628">
    <property type="term" value="P:protein secretion by the type II secretion system"/>
    <property type="evidence" value="ECO:0007669"/>
    <property type="project" value="InterPro"/>
</dbReference>
<dbReference type="GO" id="GO:0005886">
    <property type="term" value="C:plasma membrane"/>
    <property type="evidence" value="ECO:0007669"/>
    <property type="project" value="UniProtKB-SubCell"/>
</dbReference>
<dbReference type="SUPFAM" id="SSF54523">
    <property type="entry name" value="Pili subunits"/>
    <property type="match status" value="1"/>
</dbReference>
<dbReference type="RefSeq" id="WP_075079902.1">
    <property type="nucleotide sequence ID" value="NZ_BDCO01000002.1"/>
</dbReference>
<dbReference type="GO" id="GO:0015627">
    <property type="term" value="C:type II protein secretion system complex"/>
    <property type="evidence" value="ECO:0007669"/>
    <property type="project" value="InterPro"/>
</dbReference>
<evidence type="ECO:0000256" key="10">
    <source>
        <dbReference type="SAM" id="Phobius"/>
    </source>
</evidence>
<dbReference type="AlphaFoldDB" id="A0A146G9A9"/>
<dbReference type="OrthoDB" id="9795612at2"/>
<dbReference type="InterPro" id="IPR013545">
    <property type="entry name" value="T2SS_protein-GspG_C"/>
</dbReference>
<evidence type="ECO:0000256" key="9">
    <source>
        <dbReference type="ARBA" id="ARBA00023136"/>
    </source>
</evidence>
<keyword evidence="7 10" id="KW-0812">Transmembrane</keyword>
<evidence type="ECO:0000256" key="1">
    <source>
        <dbReference type="ARBA" id="ARBA00004377"/>
    </source>
</evidence>
<dbReference type="Gene3D" id="3.30.700.10">
    <property type="entry name" value="Glycoprotein, Type 4 Pilin"/>
    <property type="match status" value="1"/>
</dbReference>
<accession>A0A146G9A9</accession>
<evidence type="ECO:0000256" key="4">
    <source>
        <dbReference type="ARBA" id="ARBA00022475"/>
    </source>
</evidence>
<protein>
    <recommendedName>
        <fullName evidence="3">Type II secretion system core protein G</fullName>
    </recommendedName>
</protein>
<dbReference type="InParanoid" id="A0A146G9A9"/>
<dbReference type="Pfam" id="PF07963">
    <property type="entry name" value="N_methyl"/>
    <property type="match status" value="1"/>
</dbReference>
<evidence type="ECO:0000256" key="5">
    <source>
        <dbReference type="ARBA" id="ARBA00022481"/>
    </source>
</evidence>
<keyword evidence="6" id="KW-0997">Cell inner membrane</keyword>
<keyword evidence="4" id="KW-1003">Cell membrane</keyword>
<evidence type="ECO:0000259" key="11">
    <source>
        <dbReference type="Pfam" id="PF08334"/>
    </source>
</evidence>
<comment type="subcellular location">
    <subcellularLocation>
        <location evidence="1">Cell inner membrane</location>
        <topology evidence="1">Single-pass membrane protein</topology>
    </subcellularLocation>
</comment>
<evidence type="ECO:0000256" key="7">
    <source>
        <dbReference type="ARBA" id="ARBA00022692"/>
    </source>
</evidence>
<dbReference type="InterPro" id="IPR045584">
    <property type="entry name" value="Pilin-like"/>
</dbReference>
<name>A0A146G9A9_TERSA</name>
<keyword evidence="8 10" id="KW-1133">Transmembrane helix</keyword>
<keyword evidence="9 10" id="KW-0472">Membrane</keyword>
<keyword evidence="13" id="KW-1185">Reference proteome</keyword>
<dbReference type="InterPro" id="IPR012902">
    <property type="entry name" value="N_methyl_site"/>
</dbReference>
<gene>
    <name evidence="12" type="ORF">TSACC_22680</name>
</gene>
<dbReference type="PRINTS" id="PR00813">
    <property type="entry name" value="BCTERIALGSPG"/>
</dbReference>
<dbReference type="PROSITE" id="PS00409">
    <property type="entry name" value="PROKAR_NTER_METHYL"/>
    <property type="match status" value="1"/>
</dbReference>
<comment type="similarity">
    <text evidence="2">Belongs to the GSP G family.</text>
</comment>
<dbReference type="NCBIfam" id="TIGR02532">
    <property type="entry name" value="IV_pilin_GFxxxE"/>
    <property type="match status" value="1"/>
</dbReference>
<dbReference type="InterPro" id="IPR000983">
    <property type="entry name" value="Bac_GSPG_pilin"/>
</dbReference>
<dbReference type="EMBL" id="BDCO01000002">
    <property type="protein sequence ID" value="GAT34255.1"/>
    <property type="molecule type" value="Genomic_DNA"/>
</dbReference>
<organism evidence="12 13">
    <name type="scientific">Terrimicrobium sacchariphilum</name>
    <dbReference type="NCBI Taxonomy" id="690879"/>
    <lineage>
        <taxon>Bacteria</taxon>
        <taxon>Pseudomonadati</taxon>
        <taxon>Verrucomicrobiota</taxon>
        <taxon>Terrimicrobiia</taxon>
        <taxon>Terrimicrobiales</taxon>
        <taxon>Terrimicrobiaceae</taxon>
        <taxon>Terrimicrobium</taxon>
    </lineage>
</organism>
<evidence type="ECO:0000256" key="3">
    <source>
        <dbReference type="ARBA" id="ARBA00020042"/>
    </source>
</evidence>
<reference evidence="13" key="1">
    <citation type="journal article" date="2017" name="Genome Announc.">
        <title>Draft Genome Sequence of Terrimicrobium sacchariphilum NM-5T, a Facultative Anaerobic Soil Bacterium of the Class Spartobacteria.</title>
        <authorList>
            <person name="Qiu Y.L."/>
            <person name="Tourlousse D.M."/>
            <person name="Matsuura N."/>
            <person name="Ohashi A."/>
            <person name="Sekiguchi Y."/>
        </authorList>
    </citation>
    <scope>NUCLEOTIDE SEQUENCE [LARGE SCALE GENOMIC DNA]</scope>
    <source>
        <strain evidence="13">NM-5</strain>
    </source>
</reference>
<proteinExistence type="inferred from homology"/>
<feature type="domain" description="Type II secretion system protein GspG C-terminal" evidence="11">
    <location>
        <begin position="41"/>
        <end position="141"/>
    </location>
</feature>
<evidence type="ECO:0000313" key="12">
    <source>
        <dbReference type="EMBL" id="GAT34255.1"/>
    </source>
</evidence>
<evidence type="ECO:0000256" key="6">
    <source>
        <dbReference type="ARBA" id="ARBA00022519"/>
    </source>
</evidence>
<dbReference type="Pfam" id="PF08334">
    <property type="entry name" value="T2SSG"/>
    <property type="match status" value="1"/>
</dbReference>
<evidence type="ECO:0000256" key="2">
    <source>
        <dbReference type="ARBA" id="ARBA00009984"/>
    </source>
</evidence>
<dbReference type="FunCoup" id="A0A146G9A9">
    <property type="interactions" value="133"/>
</dbReference>
<dbReference type="NCBIfam" id="TIGR01710">
    <property type="entry name" value="typeII_sec_gspG"/>
    <property type="match status" value="1"/>
</dbReference>
<feature type="transmembrane region" description="Helical" evidence="10">
    <location>
        <begin position="20"/>
        <end position="42"/>
    </location>
</feature>
<dbReference type="STRING" id="690879.TSACC_22680"/>
<dbReference type="Proteomes" id="UP000076023">
    <property type="component" value="Unassembled WGS sequence"/>
</dbReference>
<keyword evidence="5" id="KW-0488">Methylation</keyword>
<sequence>MSISSSFSASRPSLQSGYTLVEIMIVLGIIAVLAGSAIYMLVGSVDTAKDQRVDSDIQAIKQQLSLYEMQNYTYPTTAQGLEALVVRPSTEPVPRKWRQLLKAVPLDPWGTPYQYAFPGKKNAGGFDLYSLGPDRKPSEDDVPKN</sequence>
<evidence type="ECO:0000313" key="13">
    <source>
        <dbReference type="Proteomes" id="UP000076023"/>
    </source>
</evidence>
<dbReference type="InterPro" id="IPR010054">
    <property type="entry name" value="Type2_sec_GspG"/>
</dbReference>
<evidence type="ECO:0000256" key="8">
    <source>
        <dbReference type="ARBA" id="ARBA00022989"/>
    </source>
</evidence>
<comment type="caution">
    <text evidence="12">The sequence shown here is derived from an EMBL/GenBank/DDBJ whole genome shotgun (WGS) entry which is preliminary data.</text>
</comment>